<proteinExistence type="predicted"/>
<organism evidence="2 3">
    <name type="scientific">Streptomyces albiaxialis</name>
    <dbReference type="NCBI Taxonomy" id="329523"/>
    <lineage>
        <taxon>Bacteria</taxon>
        <taxon>Bacillati</taxon>
        <taxon>Actinomycetota</taxon>
        <taxon>Actinomycetes</taxon>
        <taxon>Kitasatosporales</taxon>
        <taxon>Streptomycetaceae</taxon>
        <taxon>Streptomyces</taxon>
    </lineage>
</organism>
<evidence type="ECO:0000313" key="2">
    <source>
        <dbReference type="EMBL" id="GAA2069146.1"/>
    </source>
</evidence>
<dbReference type="Proteomes" id="UP001500016">
    <property type="component" value="Unassembled WGS sequence"/>
</dbReference>
<comment type="caution">
    <text evidence="2">The sequence shown here is derived from an EMBL/GenBank/DDBJ whole genome shotgun (WGS) entry which is preliminary data.</text>
</comment>
<dbReference type="SUPFAM" id="SSF55729">
    <property type="entry name" value="Acyl-CoA N-acyltransferases (Nat)"/>
    <property type="match status" value="1"/>
</dbReference>
<dbReference type="CDD" id="cd04301">
    <property type="entry name" value="NAT_SF"/>
    <property type="match status" value="1"/>
</dbReference>
<sequence length="185" mass="20565">MPRLTVPDVRVHASFVAAMAEFRAEGRGGPDDGSTVGRAIRDHGSVWQDPRIFAGYVEAVRADARDDVPRPDGGVPCTTLWYVDNDTYLGRLAIRHTLTPPLLEWGGHIGYDIRPTARRRGHATAMLRAALPWAREVGIRSALVTCDTDNVASRKVIESCGGLFEDIRSGKLRYWVPTDRPFKER</sequence>
<dbReference type="InterPro" id="IPR000182">
    <property type="entry name" value="GNAT_dom"/>
</dbReference>
<evidence type="ECO:0000259" key="1">
    <source>
        <dbReference type="PROSITE" id="PS51186"/>
    </source>
</evidence>
<name>A0ABP5HC90_9ACTN</name>
<dbReference type="PANTHER" id="PTHR39173">
    <property type="entry name" value="ACETYLTRANSFERASE"/>
    <property type="match status" value="1"/>
</dbReference>
<reference evidence="3" key="1">
    <citation type="journal article" date="2019" name="Int. J. Syst. Evol. Microbiol.">
        <title>The Global Catalogue of Microorganisms (GCM) 10K type strain sequencing project: providing services to taxonomists for standard genome sequencing and annotation.</title>
        <authorList>
            <consortium name="The Broad Institute Genomics Platform"/>
            <consortium name="The Broad Institute Genome Sequencing Center for Infectious Disease"/>
            <person name="Wu L."/>
            <person name="Ma J."/>
        </authorList>
    </citation>
    <scope>NUCLEOTIDE SEQUENCE [LARGE SCALE GENOMIC DNA]</scope>
    <source>
        <strain evidence="3">JCM 15478</strain>
    </source>
</reference>
<dbReference type="InterPro" id="IPR016181">
    <property type="entry name" value="Acyl_CoA_acyltransferase"/>
</dbReference>
<evidence type="ECO:0000313" key="3">
    <source>
        <dbReference type="Proteomes" id="UP001500016"/>
    </source>
</evidence>
<dbReference type="EMBL" id="BAAAPE010000005">
    <property type="protein sequence ID" value="GAA2069146.1"/>
    <property type="molecule type" value="Genomic_DNA"/>
</dbReference>
<dbReference type="PROSITE" id="PS51186">
    <property type="entry name" value="GNAT"/>
    <property type="match status" value="1"/>
</dbReference>
<dbReference type="RefSeq" id="WP_344525953.1">
    <property type="nucleotide sequence ID" value="NZ_BAAAPE010000005.1"/>
</dbReference>
<protein>
    <submittedName>
        <fullName evidence="2">GNAT family N-acetyltransferase</fullName>
    </submittedName>
</protein>
<keyword evidence="3" id="KW-1185">Reference proteome</keyword>
<dbReference type="Gene3D" id="3.40.630.30">
    <property type="match status" value="1"/>
</dbReference>
<gene>
    <name evidence="2" type="ORF">GCM10009801_18350</name>
</gene>
<dbReference type="PANTHER" id="PTHR39173:SF1">
    <property type="entry name" value="ACETYLTRANSFERASE"/>
    <property type="match status" value="1"/>
</dbReference>
<accession>A0ABP5HC90</accession>
<feature type="domain" description="N-acetyltransferase" evidence="1">
    <location>
        <begin position="38"/>
        <end position="185"/>
    </location>
</feature>
<dbReference type="Pfam" id="PF13302">
    <property type="entry name" value="Acetyltransf_3"/>
    <property type="match status" value="1"/>
</dbReference>